<evidence type="ECO:0000256" key="1">
    <source>
        <dbReference type="SAM" id="MobiDB-lite"/>
    </source>
</evidence>
<evidence type="ECO:0000313" key="3">
    <source>
        <dbReference type="Proteomes" id="UP001633002"/>
    </source>
</evidence>
<dbReference type="AlphaFoldDB" id="A0ABD3IBB2"/>
<dbReference type="EMBL" id="JBJQOH010000001">
    <property type="protein sequence ID" value="KAL3700012.1"/>
    <property type="molecule type" value="Genomic_DNA"/>
</dbReference>
<comment type="caution">
    <text evidence="2">The sequence shown here is derived from an EMBL/GenBank/DDBJ whole genome shotgun (WGS) entry which is preliminary data.</text>
</comment>
<dbReference type="Proteomes" id="UP001633002">
    <property type="component" value="Unassembled WGS sequence"/>
</dbReference>
<organism evidence="2 3">
    <name type="scientific">Riccia sorocarpa</name>
    <dbReference type="NCBI Taxonomy" id="122646"/>
    <lineage>
        <taxon>Eukaryota</taxon>
        <taxon>Viridiplantae</taxon>
        <taxon>Streptophyta</taxon>
        <taxon>Embryophyta</taxon>
        <taxon>Marchantiophyta</taxon>
        <taxon>Marchantiopsida</taxon>
        <taxon>Marchantiidae</taxon>
        <taxon>Marchantiales</taxon>
        <taxon>Ricciaceae</taxon>
        <taxon>Riccia</taxon>
    </lineage>
</organism>
<accession>A0ABD3IBB2</accession>
<sequence>MGDYGGAWRAADTRRAPSPGAKRPRREYGDYDDVPPARGAYGSARGGAGVVPAVGHDVGGYTPRGERYDDGRGAPRGGWREPDALGAAADIVSGQPSNLFLVIHET</sequence>
<keyword evidence="3" id="KW-1185">Reference proteome</keyword>
<feature type="compositionally biased region" description="Low complexity" evidence="1">
    <location>
        <begin position="50"/>
        <end position="60"/>
    </location>
</feature>
<evidence type="ECO:0000313" key="2">
    <source>
        <dbReference type="EMBL" id="KAL3700012.1"/>
    </source>
</evidence>
<feature type="region of interest" description="Disordered" evidence="1">
    <location>
        <begin position="1"/>
        <end position="79"/>
    </location>
</feature>
<reference evidence="2 3" key="1">
    <citation type="submission" date="2024-09" db="EMBL/GenBank/DDBJ databases">
        <title>Chromosome-scale assembly of Riccia sorocarpa.</title>
        <authorList>
            <person name="Paukszto L."/>
        </authorList>
    </citation>
    <scope>NUCLEOTIDE SEQUENCE [LARGE SCALE GENOMIC DNA]</scope>
    <source>
        <strain evidence="2">LP-2024</strain>
        <tissue evidence="2">Aerial parts of the thallus</tissue>
    </source>
</reference>
<proteinExistence type="predicted"/>
<feature type="compositionally biased region" description="Basic and acidic residues" evidence="1">
    <location>
        <begin position="64"/>
        <end position="79"/>
    </location>
</feature>
<gene>
    <name evidence="2" type="ORF">R1sor_018034</name>
</gene>
<protein>
    <submittedName>
        <fullName evidence="2">Uncharacterized protein</fullName>
    </submittedName>
</protein>
<name>A0ABD3IBB2_9MARC</name>